<evidence type="ECO:0000256" key="1">
    <source>
        <dbReference type="SAM" id="MobiDB-lite"/>
    </source>
</evidence>
<keyword evidence="3" id="KW-1185">Reference proteome</keyword>
<gene>
    <name evidence="2" type="ORF">CEURO_LOCUS6656</name>
</gene>
<evidence type="ECO:0000313" key="3">
    <source>
        <dbReference type="Proteomes" id="UP001152484"/>
    </source>
</evidence>
<feature type="region of interest" description="Disordered" evidence="1">
    <location>
        <begin position="66"/>
        <end position="100"/>
    </location>
</feature>
<proteinExistence type="predicted"/>
<accession>A0A9P0YWN2</accession>
<protein>
    <submittedName>
        <fullName evidence="2">Uncharacterized protein</fullName>
    </submittedName>
</protein>
<evidence type="ECO:0000313" key="2">
    <source>
        <dbReference type="EMBL" id="CAH9078311.1"/>
    </source>
</evidence>
<organism evidence="2 3">
    <name type="scientific">Cuscuta europaea</name>
    <name type="common">European dodder</name>
    <dbReference type="NCBI Taxonomy" id="41803"/>
    <lineage>
        <taxon>Eukaryota</taxon>
        <taxon>Viridiplantae</taxon>
        <taxon>Streptophyta</taxon>
        <taxon>Embryophyta</taxon>
        <taxon>Tracheophyta</taxon>
        <taxon>Spermatophyta</taxon>
        <taxon>Magnoliopsida</taxon>
        <taxon>eudicotyledons</taxon>
        <taxon>Gunneridae</taxon>
        <taxon>Pentapetalae</taxon>
        <taxon>asterids</taxon>
        <taxon>lamiids</taxon>
        <taxon>Solanales</taxon>
        <taxon>Convolvulaceae</taxon>
        <taxon>Cuscuteae</taxon>
        <taxon>Cuscuta</taxon>
        <taxon>Cuscuta subgen. Cuscuta</taxon>
    </lineage>
</organism>
<reference evidence="2" key="1">
    <citation type="submission" date="2022-07" db="EMBL/GenBank/DDBJ databases">
        <authorList>
            <person name="Macas J."/>
            <person name="Novak P."/>
            <person name="Neumann P."/>
        </authorList>
    </citation>
    <scope>NUCLEOTIDE SEQUENCE</scope>
</reference>
<dbReference type="AlphaFoldDB" id="A0A9P0YWN2"/>
<sequence length="133" mass="14763">MDKLYSSAPSSRIFTLATIAICKDGEFNGGHCWIVQPTEKAGNSKEIPGTNRDLAISRREGFHQRCTPDFKTSEKRSRPAFPRTPAQSAATLPNSRDVDGRPARLHVFLRPDELSSPNHRNLDLSGLTLISYP</sequence>
<feature type="compositionally biased region" description="Basic and acidic residues" evidence="1">
    <location>
        <begin position="66"/>
        <end position="77"/>
    </location>
</feature>
<feature type="compositionally biased region" description="Polar residues" evidence="1">
    <location>
        <begin position="85"/>
        <end position="94"/>
    </location>
</feature>
<dbReference type="Proteomes" id="UP001152484">
    <property type="component" value="Unassembled WGS sequence"/>
</dbReference>
<comment type="caution">
    <text evidence="2">The sequence shown here is derived from an EMBL/GenBank/DDBJ whole genome shotgun (WGS) entry which is preliminary data.</text>
</comment>
<name>A0A9P0YWN2_CUSEU</name>
<dbReference type="EMBL" id="CAMAPE010000010">
    <property type="protein sequence ID" value="CAH9078311.1"/>
    <property type="molecule type" value="Genomic_DNA"/>
</dbReference>